<sequence>MPRIHRAPMLENLPQEARVCEPEQQQGSLPAHFDPHHSIGWRDRVAQGVQGGVELALRAIQQNVPHAVLPWRGSRPQVFLESPQRSAFKHELQRDGGLVLGNGDRDKLRALLGLAVINLAALGGSAQSLLSPQGPGVCDHNDYERCANCVTSAPFVMVGVHAFRKRSTLDGKIWGASMMGVGMCSCGFHASTGKWRTLGRRLDYWSIAMSSNLMLRAIIPNVPIGMTVASMALTPFKPFLVSFLNSTAMEYKFLERANQNKRLQRTQRIHAGTICLGLGAFFLEEFYPRLPFIHSVWHCLSAASIATVNDLVKDAEEQRLLCQQASPLSL</sequence>
<dbReference type="AlphaFoldDB" id="A0A7S3VH13"/>
<name>A0A7S3VH13_DUNTE</name>
<organism evidence="1">
    <name type="scientific">Dunaliella tertiolecta</name>
    <name type="common">Green alga</name>
    <dbReference type="NCBI Taxonomy" id="3047"/>
    <lineage>
        <taxon>Eukaryota</taxon>
        <taxon>Viridiplantae</taxon>
        <taxon>Chlorophyta</taxon>
        <taxon>core chlorophytes</taxon>
        <taxon>Chlorophyceae</taxon>
        <taxon>CS clade</taxon>
        <taxon>Chlamydomonadales</taxon>
        <taxon>Dunaliellaceae</taxon>
        <taxon>Dunaliella</taxon>
    </lineage>
</organism>
<dbReference type="PANTHER" id="PTHR35100:SF1">
    <property type="entry name" value="F15H11.13 PROTEIN"/>
    <property type="match status" value="1"/>
</dbReference>
<dbReference type="EMBL" id="HBIP01002357">
    <property type="protein sequence ID" value="CAE0485933.1"/>
    <property type="molecule type" value="Transcribed_RNA"/>
</dbReference>
<reference evidence="1" key="1">
    <citation type="submission" date="2021-01" db="EMBL/GenBank/DDBJ databases">
        <authorList>
            <person name="Corre E."/>
            <person name="Pelletier E."/>
            <person name="Niang G."/>
            <person name="Scheremetjew M."/>
            <person name="Finn R."/>
            <person name="Kale V."/>
            <person name="Holt S."/>
            <person name="Cochrane G."/>
            <person name="Meng A."/>
            <person name="Brown T."/>
            <person name="Cohen L."/>
        </authorList>
    </citation>
    <scope>NUCLEOTIDE SEQUENCE</scope>
    <source>
        <strain evidence="1">CCMP1320</strain>
    </source>
</reference>
<accession>A0A7S3VH13</accession>
<gene>
    <name evidence="1" type="ORF">DTER00134_LOCUS972</name>
</gene>
<protein>
    <submittedName>
        <fullName evidence="1">Uncharacterized protein</fullName>
    </submittedName>
</protein>
<dbReference type="PANTHER" id="PTHR35100">
    <property type="entry name" value="FOLD PROTEIN"/>
    <property type="match status" value="1"/>
</dbReference>
<proteinExistence type="predicted"/>
<evidence type="ECO:0000313" key="1">
    <source>
        <dbReference type="EMBL" id="CAE0485933.1"/>
    </source>
</evidence>